<evidence type="ECO:0000313" key="5">
    <source>
        <dbReference type="Proteomes" id="UP000321717"/>
    </source>
</evidence>
<dbReference type="Gene3D" id="3.30.70.270">
    <property type="match status" value="1"/>
</dbReference>
<dbReference type="Gene3D" id="1.20.120.30">
    <property type="entry name" value="Aspartate receptor, ligand-binding domain"/>
    <property type="match status" value="1"/>
</dbReference>
<dbReference type="Proteomes" id="UP000321717">
    <property type="component" value="Unassembled WGS sequence"/>
</dbReference>
<dbReference type="PROSITE" id="PS50887">
    <property type="entry name" value="GGDEF"/>
    <property type="match status" value="1"/>
</dbReference>
<dbReference type="AlphaFoldDB" id="A0A512HHK1"/>
<dbReference type="InterPro" id="IPR029787">
    <property type="entry name" value="Nucleotide_cyclase"/>
</dbReference>
<dbReference type="EC" id="2.7.7.65" evidence="1"/>
<evidence type="ECO:0000313" key="4">
    <source>
        <dbReference type="EMBL" id="GEO84860.1"/>
    </source>
</evidence>
<dbReference type="Pfam" id="PF00990">
    <property type="entry name" value="GGDEF"/>
    <property type="match status" value="1"/>
</dbReference>
<dbReference type="NCBIfam" id="NF007380">
    <property type="entry name" value="PRK09894.1"/>
    <property type="match status" value="1"/>
</dbReference>
<sequence length="296" mass="33270">MLKMTDDFMRMALRELEQASYSHEQWAERLYGTLICRAVPDEADLRSDAHRLCAFGHWYYQTGSVALGSHPGFREIGMEHERMHQCATKLLKASRSGVAVAPADYQRFVAALKDMNLEIATVREDLRKALFNLDPLTGAPSRAGMLSALREQQKLIRRGGVCSVAMLDLDHFKTINDEYGHMLGDKVLIGVARCVMEHLRPCDQFYRYGGEEFLICLPDTDVAAGRDLLSRVIEEVTALPFEVECKQAFHISASVGVADLDQKQPVERSIDRADKALYMAKAQGRNRVITWDGSMG</sequence>
<keyword evidence="5" id="KW-1185">Reference proteome</keyword>
<organism evidence="4 5">
    <name type="scientific">Ciceribacter naphthalenivorans</name>
    <dbReference type="NCBI Taxonomy" id="1118451"/>
    <lineage>
        <taxon>Bacteria</taxon>
        <taxon>Pseudomonadati</taxon>
        <taxon>Pseudomonadota</taxon>
        <taxon>Alphaproteobacteria</taxon>
        <taxon>Hyphomicrobiales</taxon>
        <taxon>Rhizobiaceae</taxon>
        <taxon>Ciceribacter</taxon>
    </lineage>
</organism>
<dbReference type="SUPFAM" id="SSF55073">
    <property type="entry name" value="Nucleotide cyclase"/>
    <property type="match status" value="1"/>
</dbReference>
<dbReference type="InterPro" id="IPR000160">
    <property type="entry name" value="GGDEF_dom"/>
</dbReference>
<dbReference type="SMART" id="SM00267">
    <property type="entry name" value="GGDEF"/>
    <property type="match status" value="1"/>
</dbReference>
<evidence type="ECO:0000256" key="2">
    <source>
        <dbReference type="ARBA" id="ARBA00034247"/>
    </source>
</evidence>
<dbReference type="NCBIfam" id="TIGR00254">
    <property type="entry name" value="GGDEF"/>
    <property type="match status" value="1"/>
</dbReference>
<dbReference type="PANTHER" id="PTHR45138:SF9">
    <property type="entry name" value="DIGUANYLATE CYCLASE DGCM-RELATED"/>
    <property type="match status" value="1"/>
</dbReference>
<dbReference type="InterPro" id="IPR043128">
    <property type="entry name" value="Rev_trsase/Diguanyl_cyclase"/>
</dbReference>
<evidence type="ECO:0000259" key="3">
    <source>
        <dbReference type="PROSITE" id="PS50887"/>
    </source>
</evidence>
<dbReference type="Pfam" id="PF13682">
    <property type="entry name" value="CZB"/>
    <property type="match status" value="1"/>
</dbReference>
<accession>A0A512HHK1</accession>
<name>A0A512HHK1_9HYPH</name>
<feature type="domain" description="GGDEF" evidence="3">
    <location>
        <begin position="160"/>
        <end position="293"/>
    </location>
</feature>
<dbReference type="InterPro" id="IPR050469">
    <property type="entry name" value="Diguanylate_Cyclase"/>
</dbReference>
<dbReference type="PANTHER" id="PTHR45138">
    <property type="entry name" value="REGULATORY COMPONENTS OF SENSORY TRANSDUCTION SYSTEM"/>
    <property type="match status" value="1"/>
</dbReference>
<dbReference type="CDD" id="cd01949">
    <property type="entry name" value="GGDEF"/>
    <property type="match status" value="1"/>
</dbReference>
<dbReference type="EMBL" id="BJZP01000007">
    <property type="protein sequence ID" value="GEO84860.1"/>
    <property type="molecule type" value="Genomic_DNA"/>
</dbReference>
<comment type="caution">
    <text evidence="4">The sequence shown here is derived from an EMBL/GenBank/DDBJ whole genome shotgun (WGS) entry which is preliminary data.</text>
</comment>
<gene>
    <name evidence="4" type="ORF">RNA01_17920</name>
</gene>
<protein>
    <recommendedName>
        <fullName evidence="1">diguanylate cyclase</fullName>
        <ecNumber evidence="1">2.7.7.65</ecNumber>
    </recommendedName>
</protein>
<dbReference type="FunFam" id="3.30.70.270:FF:000001">
    <property type="entry name" value="Diguanylate cyclase domain protein"/>
    <property type="match status" value="1"/>
</dbReference>
<dbReference type="InterPro" id="IPR025991">
    <property type="entry name" value="Chemoreceptor_zinc-bind_dom"/>
</dbReference>
<proteinExistence type="predicted"/>
<dbReference type="GO" id="GO:0052621">
    <property type="term" value="F:diguanylate cyclase activity"/>
    <property type="evidence" value="ECO:0007669"/>
    <property type="project" value="UniProtKB-EC"/>
</dbReference>
<reference evidence="4 5" key="1">
    <citation type="submission" date="2019-07" db="EMBL/GenBank/DDBJ databases">
        <title>Whole genome shotgun sequence of Rhizobium naphthalenivorans NBRC 107585.</title>
        <authorList>
            <person name="Hosoyama A."/>
            <person name="Uohara A."/>
            <person name="Ohji S."/>
            <person name="Ichikawa N."/>
        </authorList>
    </citation>
    <scope>NUCLEOTIDE SEQUENCE [LARGE SCALE GENOMIC DNA]</scope>
    <source>
        <strain evidence="4 5">NBRC 107585</strain>
    </source>
</reference>
<comment type="catalytic activity">
    <reaction evidence="2">
        <text>2 GTP = 3',3'-c-di-GMP + 2 diphosphate</text>
        <dbReference type="Rhea" id="RHEA:24898"/>
        <dbReference type="ChEBI" id="CHEBI:33019"/>
        <dbReference type="ChEBI" id="CHEBI:37565"/>
        <dbReference type="ChEBI" id="CHEBI:58805"/>
        <dbReference type="EC" id="2.7.7.65"/>
    </reaction>
</comment>
<evidence type="ECO:0000256" key="1">
    <source>
        <dbReference type="ARBA" id="ARBA00012528"/>
    </source>
</evidence>